<name>A0A9P1H2D3_9PEZI</name>
<comment type="caution">
    <text evidence="1">The sequence shown here is derived from an EMBL/GenBank/DDBJ whole genome shotgun (WGS) entry which is preliminary data.</text>
</comment>
<evidence type="ECO:0000313" key="1">
    <source>
        <dbReference type="EMBL" id="CAI4214102.1"/>
    </source>
</evidence>
<keyword evidence="2" id="KW-1185">Reference proteome</keyword>
<dbReference type="EMBL" id="CALLCH030000010">
    <property type="protein sequence ID" value="CAI4214102.1"/>
    <property type="molecule type" value="Genomic_DNA"/>
</dbReference>
<accession>A0A9P1H2D3</accession>
<dbReference type="SUPFAM" id="SSF54637">
    <property type="entry name" value="Thioesterase/thiol ester dehydrase-isomerase"/>
    <property type="match status" value="1"/>
</dbReference>
<gene>
    <name evidence="1" type="ORF">PPNO1_LOCUS3834</name>
</gene>
<proteinExistence type="predicted"/>
<dbReference type="InterPro" id="IPR029069">
    <property type="entry name" value="HotDog_dom_sf"/>
</dbReference>
<dbReference type="Gene3D" id="3.10.129.10">
    <property type="entry name" value="Hotdog Thioesterase"/>
    <property type="match status" value="1"/>
</dbReference>
<dbReference type="Pfam" id="PF13279">
    <property type="entry name" value="4HBT_2"/>
    <property type="match status" value="1"/>
</dbReference>
<evidence type="ECO:0000313" key="2">
    <source>
        <dbReference type="Proteomes" id="UP000838763"/>
    </source>
</evidence>
<dbReference type="AlphaFoldDB" id="A0A9P1H2D3"/>
<reference evidence="1" key="1">
    <citation type="submission" date="2022-11" db="EMBL/GenBank/DDBJ databases">
        <authorList>
            <person name="Scott C."/>
            <person name="Bruce N."/>
        </authorList>
    </citation>
    <scope>NUCLEOTIDE SEQUENCE</scope>
</reference>
<protein>
    <submittedName>
        <fullName evidence="1">Uncharacterized protein</fullName>
    </submittedName>
</protein>
<dbReference type="OrthoDB" id="5538558at2759"/>
<dbReference type="Proteomes" id="UP000838763">
    <property type="component" value="Unassembled WGS sequence"/>
</dbReference>
<organism evidence="1 2">
    <name type="scientific">Parascedosporium putredinis</name>
    <dbReference type="NCBI Taxonomy" id="1442378"/>
    <lineage>
        <taxon>Eukaryota</taxon>
        <taxon>Fungi</taxon>
        <taxon>Dikarya</taxon>
        <taxon>Ascomycota</taxon>
        <taxon>Pezizomycotina</taxon>
        <taxon>Sordariomycetes</taxon>
        <taxon>Hypocreomycetidae</taxon>
        <taxon>Microascales</taxon>
        <taxon>Microascaceae</taxon>
        <taxon>Parascedosporium</taxon>
    </lineage>
</organism>
<sequence length="155" mass="18068">MYNRYAESSRVNWFRHHGRHAPPEEKQKWDNLVTPRGIGLILRSITTNYKLPLTFPDKVIVLHKLAEKPTLMSDHLKLEALIISKNHMRIAATCWEDNVIYDYRLGARAHLERDMAERLAGAWDYQESKRAHHLEQVSAIDKACKELEREVGIQG</sequence>